<reference evidence="1" key="2">
    <citation type="submission" date="2020-11" db="EMBL/GenBank/DDBJ databases">
        <authorList>
            <person name="McCartney M.A."/>
            <person name="Auch B."/>
            <person name="Kono T."/>
            <person name="Mallez S."/>
            <person name="Becker A."/>
            <person name="Gohl D.M."/>
            <person name="Silverstein K.A.T."/>
            <person name="Koren S."/>
            <person name="Bechman K.B."/>
            <person name="Herman A."/>
            <person name="Abrahante J.E."/>
            <person name="Garbe J."/>
        </authorList>
    </citation>
    <scope>NUCLEOTIDE SEQUENCE</scope>
    <source>
        <strain evidence="1">Duluth1</strain>
        <tissue evidence="1">Whole animal</tissue>
    </source>
</reference>
<proteinExistence type="predicted"/>
<comment type="caution">
    <text evidence="1">The sequence shown here is derived from an EMBL/GenBank/DDBJ whole genome shotgun (WGS) entry which is preliminary data.</text>
</comment>
<evidence type="ECO:0000313" key="2">
    <source>
        <dbReference type="Proteomes" id="UP000828390"/>
    </source>
</evidence>
<dbReference type="Proteomes" id="UP000828390">
    <property type="component" value="Unassembled WGS sequence"/>
</dbReference>
<organism evidence="1 2">
    <name type="scientific">Dreissena polymorpha</name>
    <name type="common">Zebra mussel</name>
    <name type="synonym">Mytilus polymorpha</name>
    <dbReference type="NCBI Taxonomy" id="45954"/>
    <lineage>
        <taxon>Eukaryota</taxon>
        <taxon>Metazoa</taxon>
        <taxon>Spiralia</taxon>
        <taxon>Lophotrochozoa</taxon>
        <taxon>Mollusca</taxon>
        <taxon>Bivalvia</taxon>
        <taxon>Autobranchia</taxon>
        <taxon>Heteroconchia</taxon>
        <taxon>Euheterodonta</taxon>
        <taxon>Imparidentia</taxon>
        <taxon>Neoheterodontei</taxon>
        <taxon>Myida</taxon>
        <taxon>Dreissenoidea</taxon>
        <taxon>Dreissenidae</taxon>
        <taxon>Dreissena</taxon>
    </lineage>
</organism>
<gene>
    <name evidence="1" type="ORF">DPMN_184529</name>
</gene>
<name>A0A9D4DJC3_DREPO</name>
<evidence type="ECO:0000313" key="1">
    <source>
        <dbReference type="EMBL" id="KAH3750013.1"/>
    </source>
</evidence>
<dbReference type="EMBL" id="JAIWYP010000010">
    <property type="protein sequence ID" value="KAH3750013.1"/>
    <property type="molecule type" value="Genomic_DNA"/>
</dbReference>
<sequence length="191" mass="20488">MIYFVAEGNTSSSFTHIVSKSQYENICNTTTTHGYQMTSDSKHGNYITSEVNQIIIDCNQATTESNHATYAGYQITSDGHQATAESNHATNVGYQVTIDGNQATSNCNQSNTNSNLAALETSMVTTNWTHGVIIDNAGPENHACDDGSGYLDGETLHVSLKGKISPILNNEIEPCPGKTGFNTCALSVIQE</sequence>
<reference evidence="1" key="1">
    <citation type="journal article" date="2019" name="bioRxiv">
        <title>The Genome of the Zebra Mussel, Dreissena polymorpha: A Resource for Invasive Species Research.</title>
        <authorList>
            <person name="McCartney M.A."/>
            <person name="Auch B."/>
            <person name="Kono T."/>
            <person name="Mallez S."/>
            <person name="Zhang Y."/>
            <person name="Obille A."/>
            <person name="Becker A."/>
            <person name="Abrahante J.E."/>
            <person name="Garbe J."/>
            <person name="Badalamenti J.P."/>
            <person name="Herman A."/>
            <person name="Mangelson H."/>
            <person name="Liachko I."/>
            <person name="Sullivan S."/>
            <person name="Sone E.D."/>
            <person name="Koren S."/>
            <person name="Silverstein K.A.T."/>
            <person name="Beckman K.B."/>
            <person name="Gohl D.M."/>
        </authorList>
    </citation>
    <scope>NUCLEOTIDE SEQUENCE</scope>
    <source>
        <strain evidence="1">Duluth1</strain>
        <tissue evidence="1">Whole animal</tissue>
    </source>
</reference>
<protein>
    <submittedName>
        <fullName evidence="1">Uncharacterized protein</fullName>
    </submittedName>
</protein>
<accession>A0A9D4DJC3</accession>
<dbReference type="AlphaFoldDB" id="A0A9D4DJC3"/>
<keyword evidence="2" id="KW-1185">Reference proteome</keyword>